<keyword evidence="2" id="KW-0560">Oxidoreductase</keyword>
<feature type="domain" description="FAD-dependent protein C-terminal" evidence="1">
    <location>
        <begin position="284"/>
        <end position="479"/>
    </location>
</feature>
<organism evidence="2">
    <name type="scientific">Acididesulfobacillus acetoxydans</name>
    <dbReference type="NCBI Taxonomy" id="1561005"/>
    <lineage>
        <taxon>Bacteria</taxon>
        <taxon>Bacillati</taxon>
        <taxon>Bacillota</taxon>
        <taxon>Clostridia</taxon>
        <taxon>Eubacteriales</taxon>
        <taxon>Peptococcaceae</taxon>
        <taxon>Acididesulfobacillus</taxon>
    </lineage>
</organism>
<dbReference type="AlphaFoldDB" id="A0A8S0WWK6"/>
<dbReference type="Proteomes" id="UP001071230">
    <property type="component" value="Unassembled WGS sequence"/>
</dbReference>
<sequence length="533" mass="58414">MDLIWTNLRIPVEEGENVRPQTIAHKLKIPLEALAGIRVIRRSLDARKKPDLFFVYTLQFSLNVREREVRRLLARVPEIREVPAAEPLLPVNPAEKLSHRPVVVGTGPAGYFAALALAQAGYRPLVLERGDSVELRSAKVRELWTKGRLDPECNVQFGEGGAGTFSDGKLTTRIHDRRIHEVLGIFVRNGAPEEIRFLAKPHVGTDILKNVVRRLREEIIGLGGEVRFRSRLSGLHLANGRVQGIMINEREEIPAEAVILAVGHSARDVYRLLYQEGLTLEPKAFAVGLRAEHPQRLINLMQYGTEEHPLLGPADYQLTFQDGATGRGAYAFCMCPGGKVVAAASEAGGVVTNGMSEYRRDTGRANSAIVVTVGTEDFASAHPLAGIEFQRYWEKEAFLLAGGDYRAPAQRLVDFLHRRVSDSFELAPSYEPGIVACDLHKVLPRDVGEVLERAFLAFEAKMPGFVGASATLTGVETRTSSPVRIVRDERGEALNLSGLYPAGEGAGYAGGIMSAAVDGLRAAERVQARFKPA</sequence>
<dbReference type="Proteomes" id="UP000836597">
    <property type="component" value="Chromosome"/>
</dbReference>
<dbReference type="PRINTS" id="PR00411">
    <property type="entry name" value="PNDRDTASEI"/>
</dbReference>
<evidence type="ECO:0000313" key="4">
    <source>
        <dbReference type="Proteomes" id="UP001071230"/>
    </source>
</evidence>
<evidence type="ECO:0000313" key="3">
    <source>
        <dbReference type="EMBL" id="CEJ07873.1"/>
    </source>
</evidence>
<dbReference type="GO" id="GO:0016491">
    <property type="term" value="F:oxidoreductase activity"/>
    <property type="evidence" value="ECO:0007669"/>
    <property type="project" value="UniProtKB-KW"/>
</dbReference>
<reference evidence="2" key="2">
    <citation type="submission" date="2020-01" db="EMBL/GenBank/DDBJ databases">
        <authorList>
            <person name="Hornung B."/>
        </authorList>
    </citation>
    <scope>NUCLEOTIDE SEQUENCE</scope>
    <source>
        <strain evidence="2">PacBioINE</strain>
    </source>
</reference>
<dbReference type="InterPro" id="IPR028348">
    <property type="entry name" value="FAD-binding_protein"/>
</dbReference>
<name>A0A8S0WWK6_9FIRM</name>
<evidence type="ECO:0000313" key="2">
    <source>
        <dbReference type="EMBL" id="CAA7600351.1"/>
    </source>
</evidence>
<proteinExistence type="predicted"/>
<dbReference type="Gene3D" id="3.50.50.60">
    <property type="entry name" value="FAD/NAD(P)-binding domain"/>
    <property type="match status" value="2"/>
</dbReference>
<dbReference type="PANTHER" id="PTHR42842">
    <property type="entry name" value="FAD/NAD(P)-BINDING OXIDOREDUCTASE"/>
    <property type="match status" value="1"/>
</dbReference>
<dbReference type="PANTHER" id="PTHR42842:SF3">
    <property type="entry name" value="FAD_NAD(P)-BINDING OXIDOREDUCTASE FAMILY PROTEIN"/>
    <property type="match status" value="1"/>
</dbReference>
<dbReference type="EMBL" id="CDGJ01000068">
    <property type="protein sequence ID" value="CEJ07873.1"/>
    <property type="molecule type" value="Genomic_DNA"/>
</dbReference>
<dbReference type="PRINTS" id="PR00368">
    <property type="entry name" value="FADPNR"/>
</dbReference>
<dbReference type="EMBL" id="LR746496">
    <property type="protein sequence ID" value="CAA7600351.1"/>
    <property type="molecule type" value="Genomic_DNA"/>
</dbReference>
<protein>
    <submittedName>
        <fullName evidence="3">FAD dependent oxidoreductase</fullName>
    </submittedName>
    <submittedName>
        <fullName evidence="2">Pyridine nucleotide disulphide reductase class-I</fullName>
        <ecNumber evidence="2">1.-.-.-</ecNumber>
    </submittedName>
</protein>
<dbReference type="KEGG" id="aacx:DEACI_1004"/>
<reference evidence="3" key="1">
    <citation type="submission" date="2014-11" db="EMBL/GenBank/DDBJ databases">
        <authorList>
            <person name="Hornung B.V."/>
        </authorList>
    </citation>
    <scope>NUCLEOTIDE SEQUENCE</scope>
    <source>
        <strain evidence="3">INE</strain>
    </source>
</reference>
<dbReference type="EC" id="1.-.-.-" evidence="2"/>
<keyword evidence="4" id="KW-1185">Reference proteome</keyword>
<dbReference type="InterPro" id="IPR049516">
    <property type="entry name" value="FAD-depend_C"/>
</dbReference>
<evidence type="ECO:0000259" key="1">
    <source>
        <dbReference type="Pfam" id="PF21688"/>
    </source>
</evidence>
<dbReference type="Gene3D" id="3.30.70.2700">
    <property type="match status" value="1"/>
</dbReference>
<dbReference type="PIRSF" id="PIRSF038984">
    <property type="entry name" value="FAD_binding_protein"/>
    <property type="match status" value="1"/>
</dbReference>
<dbReference type="RefSeq" id="WP_240984038.1">
    <property type="nucleotide sequence ID" value="NZ_CDGJ01000068.1"/>
</dbReference>
<accession>A0A8S0WWK6</accession>
<dbReference type="SUPFAM" id="SSF51905">
    <property type="entry name" value="FAD/NAD(P)-binding domain"/>
    <property type="match status" value="1"/>
</dbReference>
<dbReference type="InterPro" id="IPR036188">
    <property type="entry name" value="FAD/NAD-bd_sf"/>
</dbReference>
<dbReference type="Pfam" id="PF21688">
    <property type="entry name" value="FAD-depend_C"/>
    <property type="match status" value="1"/>
</dbReference>
<gene>
    <name evidence="2" type="ORF">DEACI_1004</name>
    <name evidence="3" type="ORF">DEACI_2340</name>
</gene>